<evidence type="ECO:0000256" key="1">
    <source>
        <dbReference type="ARBA" id="ARBA00000370"/>
    </source>
</evidence>
<dbReference type="NCBIfam" id="TIGR00306">
    <property type="entry name" value="apgM"/>
    <property type="match status" value="1"/>
</dbReference>
<name>A0A832XII7_9ARCH</name>
<dbReference type="EMBL" id="DVAB01000038">
    <property type="protein sequence ID" value="HIK00801.1"/>
    <property type="molecule type" value="Genomic_DNA"/>
</dbReference>
<dbReference type="InterPro" id="IPR006124">
    <property type="entry name" value="Metalloenzyme"/>
</dbReference>
<dbReference type="GO" id="GO:0004619">
    <property type="term" value="F:phosphoglycerate mutase activity"/>
    <property type="evidence" value="ECO:0007669"/>
    <property type="project" value="UniProtKB-EC"/>
</dbReference>
<dbReference type="Pfam" id="PF01676">
    <property type="entry name" value="Metalloenzyme"/>
    <property type="match status" value="1"/>
</dbReference>
<accession>A0A832XII7</accession>
<proteinExistence type="inferred from homology"/>
<dbReference type="EC" id="5.4.2.12" evidence="7"/>
<comment type="pathway">
    <text evidence="3">Carbohydrate degradation.</text>
</comment>
<evidence type="ECO:0000313" key="7">
    <source>
        <dbReference type="EMBL" id="HIK00801.1"/>
    </source>
</evidence>
<dbReference type="Proteomes" id="UP000646946">
    <property type="component" value="Unassembled WGS sequence"/>
</dbReference>
<dbReference type="Gene3D" id="3.40.720.10">
    <property type="entry name" value="Alkaline Phosphatase, subunit A"/>
    <property type="match status" value="1"/>
</dbReference>
<comment type="catalytic activity">
    <reaction evidence="1">
        <text>(2R)-2-phosphoglycerate = (2R)-3-phosphoglycerate</text>
        <dbReference type="Rhea" id="RHEA:15901"/>
        <dbReference type="ChEBI" id="CHEBI:58272"/>
        <dbReference type="ChEBI" id="CHEBI:58289"/>
        <dbReference type="EC" id="5.4.2.12"/>
    </reaction>
</comment>
<dbReference type="Gene3D" id="3.30.70.2130">
    <property type="entry name" value="Metalloenzyme domain"/>
    <property type="match status" value="1"/>
</dbReference>
<evidence type="ECO:0000256" key="2">
    <source>
        <dbReference type="ARBA" id="ARBA00002315"/>
    </source>
</evidence>
<evidence type="ECO:0000313" key="8">
    <source>
        <dbReference type="Proteomes" id="UP000646946"/>
    </source>
</evidence>
<protein>
    <submittedName>
        <fullName evidence="7">2,3-bisphosphoglycerate-independent phosphoglycerate mutase</fullName>
        <ecNumber evidence="7">5.4.2.12</ecNumber>
    </submittedName>
</protein>
<comment type="caution">
    <text evidence="7">The sequence shown here is derived from an EMBL/GenBank/DDBJ whole genome shotgun (WGS) entry which is preliminary data.</text>
</comment>
<dbReference type="InterPro" id="IPR017850">
    <property type="entry name" value="Alkaline_phosphatase_core_sf"/>
</dbReference>
<evidence type="ECO:0000256" key="3">
    <source>
        <dbReference type="ARBA" id="ARBA00004921"/>
    </source>
</evidence>
<dbReference type="PANTHER" id="PTHR31209">
    <property type="entry name" value="COFACTOR-INDEPENDENT PHOSPHOGLYCERATE MUTASE"/>
    <property type="match status" value="1"/>
</dbReference>
<keyword evidence="5" id="KW-0324">Glycolysis</keyword>
<dbReference type="InterPro" id="IPR004456">
    <property type="entry name" value="Pglycerate_mutase_ApgM"/>
</dbReference>
<dbReference type="Pfam" id="PF10143">
    <property type="entry name" value="PhosphMutase"/>
    <property type="match status" value="1"/>
</dbReference>
<comment type="similarity">
    <text evidence="4">Belongs to the BPG-independent phosphoglycerate mutase family. A-PGAM subfamily.</text>
</comment>
<dbReference type="PANTHER" id="PTHR31209:SF0">
    <property type="entry name" value="METALLOENZYME DOMAIN-CONTAINING PROTEIN"/>
    <property type="match status" value="1"/>
</dbReference>
<evidence type="ECO:0000256" key="4">
    <source>
        <dbReference type="ARBA" id="ARBA00005524"/>
    </source>
</evidence>
<feature type="domain" description="Metalloenzyme" evidence="6">
    <location>
        <begin position="1"/>
        <end position="374"/>
    </location>
</feature>
<dbReference type="GO" id="GO:0006096">
    <property type="term" value="P:glycolytic process"/>
    <property type="evidence" value="ECO:0007669"/>
    <property type="project" value="UniProtKB-KW"/>
</dbReference>
<dbReference type="CDD" id="cd16011">
    <property type="entry name" value="iPGM_like"/>
    <property type="match status" value="1"/>
</dbReference>
<gene>
    <name evidence="7" type="primary">apgM</name>
    <name evidence="7" type="ORF">H1016_04660</name>
</gene>
<dbReference type="AlphaFoldDB" id="A0A832XII7"/>
<keyword evidence="8" id="KW-1185">Reference proteome</keyword>
<dbReference type="SUPFAM" id="SSF53649">
    <property type="entry name" value="Alkaline phosphatase-like"/>
    <property type="match status" value="1"/>
</dbReference>
<comment type="function">
    <text evidence="2">Catalyzes the interconversion of 2-phosphoglycerate and 3-phosphoglycerate.</text>
</comment>
<reference evidence="7 8" key="1">
    <citation type="journal article" name="Nat. Commun.">
        <title>Undinarchaeota illuminate DPANN phylogeny and the impact of gene transfer on archaeal evolution.</title>
        <authorList>
            <person name="Dombrowski N."/>
            <person name="Williams T.A."/>
            <person name="Sun J."/>
            <person name="Woodcroft B.J."/>
            <person name="Lee J.H."/>
            <person name="Minh B.Q."/>
            <person name="Rinke C."/>
            <person name="Spang A."/>
        </authorList>
    </citation>
    <scope>NUCLEOTIDE SEQUENCE [LARGE SCALE GENOMIC DNA]</scope>
    <source>
        <strain evidence="7">MAG_bin1129</strain>
    </source>
</reference>
<dbReference type="InterPro" id="IPR042253">
    <property type="entry name" value="Pglycerate_mutase_ApgM_sf"/>
</dbReference>
<dbReference type="GO" id="GO:0046872">
    <property type="term" value="F:metal ion binding"/>
    <property type="evidence" value="ECO:0007669"/>
    <property type="project" value="InterPro"/>
</dbReference>
<organism evidence="7 8">
    <name type="scientific">Candidatus Naiadarchaeum limnaeum</name>
    <dbReference type="NCBI Taxonomy" id="2756139"/>
    <lineage>
        <taxon>Archaea</taxon>
        <taxon>Candidatus Undinarchaeota</taxon>
        <taxon>Candidatus Undinarchaeia</taxon>
        <taxon>Candidatus Naiadarchaeales</taxon>
        <taxon>Candidatus Naiadarchaeaceae</taxon>
        <taxon>Candidatus Naiadarchaeum</taxon>
    </lineage>
</organism>
<dbReference type="PIRSF" id="PIRSF006392">
    <property type="entry name" value="IPGAM_arch"/>
    <property type="match status" value="1"/>
</dbReference>
<keyword evidence="7" id="KW-0413">Isomerase</keyword>
<evidence type="ECO:0000256" key="5">
    <source>
        <dbReference type="ARBA" id="ARBA00023152"/>
    </source>
</evidence>
<evidence type="ECO:0000259" key="6">
    <source>
        <dbReference type="Pfam" id="PF01676"/>
    </source>
</evidence>
<sequence>MKYILLICDGISDTKGKRGATPLEYANTPNFDSIAMRGINGIMDVVKKGVVPNSDTGHLSLLGYDLKKYYPGRGPLEALGAGIELREGDVAFRANIATVDKNFEVIDRRAGRIRGNLTELEKAVNEIDIGADFVFKHTVDHRGTLVLKKFKQKASDTDPHIAGKKVLKAGKVLDQFTKKCYEKLGRLELNRNRSLPVNMILLRGAGVYKKAPSFKELHNLRGACIAATALVKGVARFCELDVLEVQGANGTENTNIHGKFKTAVDSLERYDFVLVNVKATDNFGHDGNFEGKVGMIERIDGQLHVLEKSMNDCILVITADHSTPVEKKGHSADPVPISIAGNGVKPDGVRNYNEYSCAKGRLKRIEGTELMKILKKFT</sequence>